<dbReference type="InterPro" id="IPR000014">
    <property type="entry name" value="PAS"/>
</dbReference>
<dbReference type="InterPro" id="IPR043128">
    <property type="entry name" value="Rev_trsase/Diguanyl_cyclase"/>
</dbReference>
<name>A0A2N0Z7W2_9BACI</name>
<dbReference type="InterPro" id="IPR035919">
    <property type="entry name" value="EAL_sf"/>
</dbReference>
<dbReference type="InterPro" id="IPR035965">
    <property type="entry name" value="PAS-like_dom_sf"/>
</dbReference>
<reference evidence="5 6" key="1">
    <citation type="journal article" date="2003" name="Int. J. Syst. Evol. Microbiol.">
        <title>Bacillus nealsonii sp. nov., isolated from a spacecraft-assembly facility, whose spores are gamma-radiation resistant.</title>
        <authorList>
            <person name="Venkateswaran K."/>
            <person name="Kempf M."/>
            <person name="Chen F."/>
            <person name="Satomi M."/>
            <person name="Nicholson W."/>
            <person name="Kern R."/>
        </authorList>
    </citation>
    <scope>NUCLEOTIDE SEQUENCE [LARGE SCALE GENOMIC DNA]</scope>
    <source>
        <strain evidence="5 6">FO-92</strain>
    </source>
</reference>
<dbReference type="CDD" id="cd01949">
    <property type="entry name" value="GGDEF"/>
    <property type="match status" value="1"/>
</dbReference>
<dbReference type="EMBL" id="PISE01000003">
    <property type="protein sequence ID" value="PKG25600.1"/>
    <property type="molecule type" value="Genomic_DNA"/>
</dbReference>
<dbReference type="PROSITE" id="PS50887">
    <property type="entry name" value="GGDEF"/>
    <property type="match status" value="1"/>
</dbReference>
<comment type="caution">
    <text evidence="5">The sequence shown here is derived from an EMBL/GenBank/DDBJ whole genome shotgun (WGS) entry which is preliminary data.</text>
</comment>
<dbReference type="InterPro" id="IPR000700">
    <property type="entry name" value="PAS-assoc_C"/>
</dbReference>
<dbReference type="SUPFAM" id="SSF55073">
    <property type="entry name" value="Nucleotide cyclase"/>
    <property type="match status" value="1"/>
</dbReference>
<dbReference type="NCBIfam" id="TIGR00229">
    <property type="entry name" value="sensory_box"/>
    <property type="match status" value="3"/>
</dbReference>
<dbReference type="InterPro" id="IPR029787">
    <property type="entry name" value="Nucleotide_cyclase"/>
</dbReference>
<keyword evidence="6" id="KW-1185">Reference proteome</keyword>
<feature type="domain" description="PAC" evidence="2">
    <location>
        <begin position="357"/>
        <end position="409"/>
    </location>
</feature>
<dbReference type="SMART" id="SM00086">
    <property type="entry name" value="PAC"/>
    <property type="match status" value="3"/>
</dbReference>
<evidence type="ECO:0000259" key="2">
    <source>
        <dbReference type="PROSITE" id="PS50113"/>
    </source>
</evidence>
<proteinExistence type="predicted"/>
<dbReference type="Pfam" id="PF00563">
    <property type="entry name" value="EAL"/>
    <property type="match status" value="1"/>
</dbReference>
<dbReference type="SMART" id="SM00267">
    <property type="entry name" value="GGDEF"/>
    <property type="match status" value="1"/>
</dbReference>
<dbReference type="CDD" id="cd01948">
    <property type="entry name" value="EAL"/>
    <property type="match status" value="1"/>
</dbReference>
<evidence type="ECO:0000313" key="5">
    <source>
        <dbReference type="EMBL" id="PKG25600.1"/>
    </source>
</evidence>
<dbReference type="CDD" id="cd00130">
    <property type="entry name" value="PAS"/>
    <property type="match status" value="3"/>
</dbReference>
<dbReference type="Gene3D" id="2.10.70.100">
    <property type="match status" value="1"/>
</dbReference>
<dbReference type="InterPro" id="IPR013655">
    <property type="entry name" value="PAS_fold_3"/>
</dbReference>
<accession>A0A2N0Z7W2</accession>
<dbReference type="AlphaFoldDB" id="A0A2N0Z7W2"/>
<feature type="domain" description="PAC" evidence="2">
    <location>
        <begin position="231"/>
        <end position="283"/>
    </location>
</feature>
<dbReference type="Proteomes" id="UP000233375">
    <property type="component" value="Unassembled WGS sequence"/>
</dbReference>
<dbReference type="SUPFAM" id="SSF141868">
    <property type="entry name" value="EAL domain-like"/>
    <property type="match status" value="1"/>
</dbReference>
<evidence type="ECO:0000259" key="3">
    <source>
        <dbReference type="PROSITE" id="PS50883"/>
    </source>
</evidence>
<dbReference type="OrthoDB" id="9759607at2"/>
<dbReference type="NCBIfam" id="TIGR00254">
    <property type="entry name" value="GGDEF"/>
    <property type="match status" value="1"/>
</dbReference>
<dbReference type="Gene3D" id="3.30.450.20">
    <property type="entry name" value="PAS domain"/>
    <property type="match status" value="3"/>
</dbReference>
<dbReference type="Pfam" id="PF08447">
    <property type="entry name" value="PAS_3"/>
    <property type="match status" value="2"/>
</dbReference>
<protein>
    <submittedName>
        <fullName evidence="5">PAS domain S-box protein</fullName>
    </submittedName>
</protein>
<dbReference type="InterPro" id="IPR001633">
    <property type="entry name" value="EAL_dom"/>
</dbReference>
<dbReference type="PROSITE" id="PS50883">
    <property type="entry name" value="EAL"/>
    <property type="match status" value="1"/>
</dbReference>
<evidence type="ECO:0000313" key="6">
    <source>
        <dbReference type="Proteomes" id="UP000233375"/>
    </source>
</evidence>
<feature type="domain" description="GGDEF" evidence="4">
    <location>
        <begin position="441"/>
        <end position="574"/>
    </location>
</feature>
<dbReference type="SMART" id="SM00091">
    <property type="entry name" value="PAS"/>
    <property type="match status" value="3"/>
</dbReference>
<dbReference type="PANTHER" id="PTHR44757:SF2">
    <property type="entry name" value="BIOFILM ARCHITECTURE MAINTENANCE PROTEIN MBAA"/>
    <property type="match status" value="1"/>
</dbReference>
<sequence length="991" mass="115473">MKNSNSLKHKKKKKLTKNSFLTDKNDDYLLNKETIKALFRNHPDAVFILDGNGNLKNFSESIKRLFGYEEEDLNGDLGKCYAENYQHLRETYIRKVLNGEVQKFTADIYHKNGKKIHVEFNYFPIFNDLKQVIGIYGIAKDITENIQKEQELLKVKERLELAQQVAKIGSWDYDLIEDESYWSNQTFELYGIKSKKDFVPTYKKILSRIHPDDREYFDFTFKNAIKKRQSYNMEFRIMHADGNYIYVYEQADVILDENQLPVRFIGTIQDITKRKIAEIKLKETEQKLKNIYDNLEVGIWSYDVINNTFELASPGVEAVAGYTSKEIIERTWESIIHPEDLLEFNTLQKKLYLGESLHQNYRIVSKNGDIKWVQDQKIPVLDSEGKLLRIDGIVSGITKIKKAEEQIKHLAYHDYLTNLPNRRMFDEKMEELVNRFEINKTDFVIMYLDLDRFNNINDTLGHSIGDKLLQQFTVRVGGLLKDNSLFARIGGDEFGIILWGYEGSDFPVTVAKNIIDCMNKPFLIDDFELYITTSVGISTFPMNGETKENLIKSADAALHRAKEIGKNNYQIYSSLLNISSYKLYALERDLRKAIENNEFFLHFQPRVDASTGTIVSAEALLRWRHPEWGIVSPREFIPLAEENGLILEIGDWVFQQVCYFIKSWEQKKLSIIPISINISAQRFLKNDFIETVKKVLKETKINPKLIEFEITETTLIHHEEAVSSALQLLKEMGISIALDDFGTGYSSLTYLKQYPIDTIKIDRSFIRNISVFGKDEMIVKSIIFLAKGLQMKVVAEGVETNEQLSFLRQQECDEIQGYLFSKPVAEKEFQSLLNKTKLKPNSQLSKMDEMVDRRYESRIILQYPLSTKMSVTSIKDKKVNLGKTEVLVEELSFRGIRFLSAIDLPVRPEILLQFETKIMNEKVAMNGYVIWKQEMHDIYEYGLQFTFNKNDKEHITETLNNFLEQYRSNPLVPNCSFVKEDKIDYLMNFDL</sequence>
<dbReference type="InterPro" id="IPR052155">
    <property type="entry name" value="Biofilm_reg_signaling"/>
</dbReference>
<dbReference type="SMART" id="SM00052">
    <property type="entry name" value="EAL"/>
    <property type="match status" value="1"/>
</dbReference>
<dbReference type="FunFam" id="3.20.20.450:FF:000001">
    <property type="entry name" value="Cyclic di-GMP phosphodiesterase yahA"/>
    <property type="match status" value="1"/>
</dbReference>
<dbReference type="InterPro" id="IPR001610">
    <property type="entry name" value="PAC"/>
</dbReference>
<dbReference type="SUPFAM" id="SSF55785">
    <property type="entry name" value="PYP-like sensor domain (PAS domain)"/>
    <property type="match status" value="3"/>
</dbReference>
<feature type="domain" description="PAS" evidence="1">
    <location>
        <begin position="31"/>
        <end position="75"/>
    </location>
</feature>
<evidence type="ECO:0000259" key="1">
    <source>
        <dbReference type="PROSITE" id="PS50112"/>
    </source>
</evidence>
<dbReference type="PANTHER" id="PTHR44757">
    <property type="entry name" value="DIGUANYLATE CYCLASE DGCP"/>
    <property type="match status" value="1"/>
</dbReference>
<feature type="domain" description="PAC" evidence="2">
    <location>
        <begin position="102"/>
        <end position="154"/>
    </location>
</feature>
<feature type="domain" description="PAS" evidence="1">
    <location>
        <begin position="284"/>
        <end position="360"/>
    </location>
</feature>
<dbReference type="PROSITE" id="PS50112">
    <property type="entry name" value="PAS"/>
    <property type="match status" value="2"/>
</dbReference>
<dbReference type="Gene3D" id="3.30.70.270">
    <property type="match status" value="1"/>
</dbReference>
<feature type="domain" description="EAL" evidence="3">
    <location>
        <begin position="583"/>
        <end position="837"/>
    </location>
</feature>
<organism evidence="5 6">
    <name type="scientific">Niallia nealsonii</name>
    <dbReference type="NCBI Taxonomy" id="115979"/>
    <lineage>
        <taxon>Bacteria</taxon>
        <taxon>Bacillati</taxon>
        <taxon>Bacillota</taxon>
        <taxon>Bacilli</taxon>
        <taxon>Bacillales</taxon>
        <taxon>Bacillaceae</taxon>
        <taxon>Niallia</taxon>
    </lineage>
</organism>
<dbReference type="InterPro" id="IPR000160">
    <property type="entry name" value="GGDEF_dom"/>
</dbReference>
<dbReference type="Pfam" id="PF00990">
    <property type="entry name" value="GGDEF"/>
    <property type="match status" value="1"/>
</dbReference>
<dbReference type="RefSeq" id="WP_101175324.1">
    <property type="nucleotide sequence ID" value="NZ_PISE01000003.1"/>
</dbReference>
<dbReference type="Gene3D" id="3.20.20.450">
    <property type="entry name" value="EAL domain"/>
    <property type="match status" value="1"/>
</dbReference>
<dbReference type="PROSITE" id="PS50113">
    <property type="entry name" value="PAC"/>
    <property type="match status" value="3"/>
</dbReference>
<gene>
    <name evidence="5" type="ORF">CWS01_01790</name>
</gene>
<dbReference type="Pfam" id="PF13426">
    <property type="entry name" value="PAS_9"/>
    <property type="match status" value="1"/>
</dbReference>
<evidence type="ECO:0000259" key="4">
    <source>
        <dbReference type="PROSITE" id="PS50887"/>
    </source>
</evidence>